<reference evidence="1 2" key="2">
    <citation type="submission" date="2007-09" db="EMBL/GenBank/DDBJ databases">
        <authorList>
            <person name="Fulton L."/>
            <person name="Clifton S."/>
            <person name="Fulton B."/>
            <person name="Xu J."/>
            <person name="Minx P."/>
            <person name="Pepin K.H."/>
            <person name="Johnson M."/>
            <person name="Thiruvilangam P."/>
            <person name="Bhonagiri V."/>
            <person name="Nash W.E."/>
            <person name="Mardis E.R."/>
            <person name="Wilson R.K."/>
        </authorList>
    </citation>
    <scope>NUCLEOTIDE SEQUENCE [LARGE SCALE GENOMIC DNA]</scope>
    <source>
        <strain evidence="1 2">M21/2</strain>
    </source>
</reference>
<dbReference type="Proteomes" id="UP000005945">
    <property type="component" value="Unassembled WGS sequence"/>
</dbReference>
<evidence type="ECO:0000313" key="2">
    <source>
        <dbReference type="Proteomes" id="UP000005945"/>
    </source>
</evidence>
<proteinExistence type="predicted"/>
<sequence>MNAVLFPPFPHPGGCGVKKLRVQPVCRERKCSFNAFRVDFLECGGLSW</sequence>
<organism evidence="1 2">
    <name type="scientific">Faecalibacterium prausnitzii M21/2</name>
    <dbReference type="NCBI Taxonomy" id="411485"/>
    <lineage>
        <taxon>Bacteria</taxon>
        <taxon>Bacillati</taxon>
        <taxon>Bacillota</taxon>
        <taxon>Clostridia</taxon>
        <taxon>Eubacteriales</taxon>
        <taxon>Oscillospiraceae</taxon>
        <taxon>Faecalibacterium</taxon>
    </lineage>
</organism>
<comment type="caution">
    <text evidence="1">The sequence shown here is derived from an EMBL/GenBank/DDBJ whole genome shotgun (WGS) entry which is preliminary data.</text>
</comment>
<name>A8SBT0_9FIRM</name>
<gene>
    <name evidence="1" type="ORF">FAEPRAM212_01751</name>
</gene>
<reference evidence="1 2" key="1">
    <citation type="submission" date="2007-09" db="EMBL/GenBank/DDBJ databases">
        <title>Draft genome sequence of Faecalibacterium prausnitzii M21/2.</title>
        <authorList>
            <person name="Sudarsanam P."/>
            <person name="Ley R."/>
            <person name="Guruge J."/>
            <person name="Turnbaugh P.J."/>
            <person name="Mahowald M."/>
            <person name="Liep D."/>
            <person name="Gordon J."/>
        </authorList>
    </citation>
    <scope>NUCLEOTIDE SEQUENCE [LARGE SCALE GENOMIC DNA]</scope>
    <source>
        <strain evidence="1 2">M21/2</strain>
    </source>
</reference>
<dbReference type="AlphaFoldDB" id="A8SBT0"/>
<protein>
    <submittedName>
        <fullName evidence="1">Uncharacterized protein</fullName>
    </submittedName>
</protein>
<accession>A8SBT0</accession>
<dbReference type="EMBL" id="ABED02000026">
    <property type="protein sequence ID" value="EDP21428.1"/>
    <property type="molecule type" value="Genomic_DNA"/>
</dbReference>
<dbReference type="HOGENOM" id="CLU_3153038_0_0_9"/>
<evidence type="ECO:0000313" key="1">
    <source>
        <dbReference type="EMBL" id="EDP21428.1"/>
    </source>
</evidence>